<dbReference type="PROSITE" id="PS50977">
    <property type="entry name" value="HTH_TETR_2"/>
    <property type="match status" value="1"/>
</dbReference>
<accession>A0A1G8JH67</accession>
<organism evidence="8 9">
    <name type="scientific">Paraburkholderia phenazinium</name>
    <dbReference type="NCBI Taxonomy" id="60549"/>
    <lineage>
        <taxon>Bacteria</taxon>
        <taxon>Pseudomonadati</taxon>
        <taxon>Pseudomonadota</taxon>
        <taxon>Betaproteobacteria</taxon>
        <taxon>Burkholderiales</taxon>
        <taxon>Burkholderiaceae</taxon>
        <taxon>Paraburkholderia</taxon>
    </lineage>
</organism>
<dbReference type="InterPro" id="IPR023772">
    <property type="entry name" value="DNA-bd_HTH_TetR-type_CS"/>
</dbReference>
<keyword evidence="2" id="KW-0805">Transcription regulation</keyword>
<dbReference type="RefSeq" id="WP_175772519.1">
    <property type="nucleotide sequence ID" value="NZ_CADERL010000011.1"/>
</dbReference>
<evidence type="ECO:0000256" key="3">
    <source>
        <dbReference type="ARBA" id="ARBA00023054"/>
    </source>
</evidence>
<evidence type="ECO:0000256" key="4">
    <source>
        <dbReference type="ARBA" id="ARBA00023125"/>
    </source>
</evidence>
<dbReference type="PRINTS" id="PR00455">
    <property type="entry name" value="HTHTETR"/>
</dbReference>
<name>A0A1G8JH67_9BURK</name>
<dbReference type="GO" id="GO:0000976">
    <property type="term" value="F:transcription cis-regulatory region binding"/>
    <property type="evidence" value="ECO:0007669"/>
    <property type="project" value="TreeGrafter"/>
</dbReference>
<evidence type="ECO:0000256" key="2">
    <source>
        <dbReference type="ARBA" id="ARBA00023015"/>
    </source>
</evidence>
<evidence type="ECO:0000313" key="9">
    <source>
        <dbReference type="Proteomes" id="UP000199706"/>
    </source>
</evidence>
<dbReference type="Gene3D" id="1.10.357.10">
    <property type="entry name" value="Tetracycline Repressor, domain 2"/>
    <property type="match status" value="1"/>
</dbReference>
<dbReference type="PANTHER" id="PTHR30055">
    <property type="entry name" value="HTH-TYPE TRANSCRIPTIONAL REGULATOR RUTR"/>
    <property type="match status" value="1"/>
</dbReference>
<dbReference type="AlphaFoldDB" id="A0A1G8JH67"/>
<protein>
    <submittedName>
        <fullName evidence="8">DNA-binding transcriptional regulator, AcrR family</fullName>
    </submittedName>
</protein>
<dbReference type="InterPro" id="IPR050109">
    <property type="entry name" value="HTH-type_TetR-like_transc_reg"/>
</dbReference>
<evidence type="ECO:0000259" key="7">
    <source>
        <dbReference type="PROSITE" id="PS50977"/>
    </source>
</evidence>
<dbReference type="EMBL" id="FNCJ01000020">
    <property type="protein sequence ID" value="SDI30598.1"/>
    <property type="molecule type" value="Genomic_DNA"/>
</dbReference>
<dbReference type="GO" id="GO:0003700">
    <property type="term" value="F:DNA-binding transcription factor activity"/>
    <property type="evidence" value="ECO:0007669"/>
    <property type="project" value="TreeGrafter"/>
</dbReference>
<dbReference type="InterPro" id="IPR001647">
    <property type="entry name" value="HTH_TetR"/>
</dbReference>
<evidence type="ECO:0000313" key="8">
    <source>
        <dbReference type="EMBL" id="SDI30598.1"/>
    </source>
</evidence>
<sequence length="201" mass="22247">MPTVAKQNVRTKSPEKRRNDIMNAAESLLVEQGVAATTVDQITAGANVAKGTFYLYFASKDELLGALGDRFGRKLLDGIQAAVAKQPEDDLHARLSAWAKACALGYLDSIRVHDALFWDQWPRTREGLVDNIVIDDLHRMLSEGKKVGAWSIVDTRAAAVFLFTGIHSVVDNAYLKQKRVNRAQLARTVEDLLLRCAGARR</sequence>
<evidence type="ECO:0000256" key="5">
    <source>
        <dbReference type="ARBA" id="ARBA00023163"/>
    </source>
</evidence>
<evidence type="ECO:0000256" key="1">
    <source>
        <dbReference type="ARBA" id="ARBA00022491"/>
    </source>
</evidence>
<keyword evidence="4 6" id="KW-0238">DNA-binding</keyword>
<dbReference type="Pfam" id="PF00440">
    <property type="entry name" value="TetR_N"/>
    <property type="match status" value="1"/>
</dbReference>
<evidence type="ECO:0000256" key="6">
    <source>
        <dbReference type="PROSITE-ProRule" id="PRU00335"/>
    </source>
</evidence>
<keyword evidence="1" id="KW-0678">Repressor</keyword>
<feature type="DNA-binding region" description="H-T-H motif" evidence="6">
    <location>
        <begin position="38"/>
        <end position="57"/>
    </location>
</feature>
<reference evidence="8 9" key="1">
    <citation type="submission" date="2016-10" db="EMBL/GenBank/DDBJ databases">
        <authorList>
            <person name="de Groot N.N."/>
        </authorList>
    </citation>
    <scope>NUCLEOTIDE SEQUENCE [LARGE SCALE GENOMIC DNA]</scope>
    <source>
        <strain evidence="8 9">LMG 2247</strain>
    </source>
</reference>
<dbReference type="PROSITE" id="PS01081">
    <property type="entry name" value="HTH_TETR_1"/>
    <property type="match status" value="1"/>
</dbReference>
<keyword evidence="3" id="KW-0175">Coiled coil</keyword>
<dbReference type="PANTHER" id="PTHR30055:SF183">
    <property type="entry name" value="NUCLEOID OCCLUSION FACTOR SLMA"/>
    <property type="match status" value="1"/>
</dbReference>
<gene>
    <name evidence="8" type="ORF">SAMN05216466_120104</name>
</gene>
<keyword evidence="5" id="KW-0804">Transcription</keyword>
<dbReference type="Proteomes" id="UP000199706">
    <property type="component" value="Unassembled WGS sequence"/>
</dbReference>
<dbReference type="InterPro" id="IPR009057">
    <property type="entry name" value="Homeodomain-like_sf"/>
</dbReference>
<dbReference type="SUPFAM" id="SSF46689">
    <property type="entry name" value="Homeodomain-like"/>
    <property type="match status" value="1"/>
</dbReference>
<feature type="domain" description="HTH tetR-type" evidence="7">
    <location>
        <begin position="15"/>
        <end position="75"/>
    </location>
</feature>
<proteinExistence type="predicted"/>